<evidence type="ECO:0000313" key="7">
    <source>
        <dbReference type="EMBL" id="MFC4528991.1"/>
    </source>
</evidence>
<comment type="caution">
    <text evidence="7">The sequence shown here is derived from an EMBL/GenBank/DDBJ whole genome shotgun (WGS) entry which is preliminary data.</text>
</comment>
<keyword evidence="3" id="KW-0564">Palmitate</keyword>
<keyword evidence="4" id="KW-0449">Lipoprotein</keyword>
<evidence type="ECO:0000256" key="2">
    <source>
        <dbReference type="ARBA" id="ARBA00023136"/>
    </source>
</evidence>
<gene>
    <name evidence="7" type="ORF">ACFO5W_20270</name>
</gene>
<feature type="signal peptide" evidence="5">
    <location>
        <begin position="1"/>
        <end position="22"/>
    </location>
</feature>
<dbReference type="EMBL" id="JBHSGA010000025">
    <property type="protein sequence ID" value="MFC4528991.1"/>
    <property type="molecule type" value="Genomic_DNA"/>
</dbReference>
<keyword evidence="1 5" id="KW-0732">Signal</keyword>
<name>A0ABV9C842_9GAMM</name>
<proteinExistence type="predicted"/>
<protein>
    <submittedName>
        <fullName evidence="7">MliC family protein</fullName>
    </submittedName>
</protein>
<sequence>MLKLIRPLCVVAILLAASTASADTLKLPQIQLAKTIKQTYQCADGKSLQVTYLNAANGQSFALVPVNGKPLLFVDTVAASGVRYQAGRYVWWSKGNDGDLYDVMQGENAAPVLAGCSAVK</sequence>
<evidence type="ECO:0000313" key="8">
    <source>
        <dbReference type="Proteomes" id="UP001595961"/>
    </source>
</evidence>
<evidence type="ECO:0000256" key="5">
    <source>
        <dbReference type="SAM" id="SignalP"/>
    </source>
</evidence>
<dbReference type="InterPro" id="IPR018660">
    <property type="entry name" value="MliC"/>
</dbReference>
<organism evidence="7 8">
    <name type="scientific">Dyella halodurans</name>
    <dbReference type="NCBI Taxonomy" id="1920171"/>
    <lineage>
        <taxon>Bacteria</taxon>
        <taxon>Pseudomonadati</taxon>
        <taxon>Pseudomonadota</taxon>
        <taxon>Gammaproteobacteria</taxon>
        <taxon>Lysobacterales</taxon>
        <taxon>Rhodanobacteraceae</taxon>
        <taxon>Dyella</taxon>
    </lineage>
</organism>
<dbReference type="Pfam" id="PF09864">
    <property type="entry name" value="MliC"/>
    <property type="match status" value="1"/>
</dbReference>
<evidence type="ECO:0000256" key="1">
    <source>
        <dbReference type="ARBA" id="ARBA00022729"/>
    </source>
</evidence>
<keyword evidence="2" id="KW-0472">Membrane</keyword>
<accession>A0ABV9C842</accession>
<feature type="domain" description="C-type lysozyme inhibitor" evidence="6">
    <location>
        <begin position="40"/>
        <end position="107"/>
    </location>
</feature>
<evidence type="ECO:0000259" key="6">
    <source>
        <dbReference type="Pfam" id="PF09864"/>
    </source>
</evidence>
<evidence type="ECO:0000256" key="4">
    <source>
        <dbReference type="ARBA" id="ARBA00023288"/>
    </source>
</evidence>
<dbReference type="Proteomes" id="UP001595961">
    <property type="component" value="Unassembled WGS sequence"/>
</dbReference>
<dbReference type="SUPFAM" id="SSF141488">
    <property type="entry name" value="YdhA-like"/>
    <property type="match status" value="1"/>
</dbReference>
<dbReference type="Gene3D" id="2.40.128.200">
    <property type="match status" value="1"/>
</dbReference>
<dbReference type="RefSeq" id="WP_266151624.1">
    <property type="nucleotide sequence ID" value="NZ_CP064028.1"/>
</dbReference>
<feature type="chain" id="PRO_5046634798" evidence="5">
    <location>
        <begin position="23"/>
        <end position="120"/>
    </location>
</feature>
<dbReference type="InterPro" id="IPR036328">
    <property type="entry name" value="MliC_sf"/>
</dbReference>
<reference evidence="8" key="1">
    <citation type="journal article" date="2019" name="Int. J. Syst. Evol. Microbiol.">
        <title>The Global Catalogue of Microorganisms (GCM) 10K type strain sequencing project: providing services to taxonomists for standard genome sequencing and annotation.</title>
        <authorList>
            <consortium name="The Broad Institute Genomics Platform"/>
            <consortium name="The Broad Institute Genome Sequencing Center for Infectious Disease"/>
            <person name="Wu L."/>
            <person name="Ma J."/>
        </authorList>
    </citation>
    <scope>NUCLEOTIDE SEQUENCE [LARGE SCALE GENOMIC DNA]</scope>
    <source>
        <strain evidence="8">CCM 4481</strain>
    </source>
</reference>
<keyword evidence="8" id="KW-1185">Reference proteome</keyword>
<evidence type="ECO:0000256" key="3">
    <source>
        <dbReference type="ARBA" id="ARBA00023139"/>
    </source>
</evidence>